<feature type="transmembrane region" description="Helical" evidence="6">
    <location>
        <begin position="227"/>
        <end position="246"/>
    </location>
</feature>
<keyword evidence="3 6" id="KW-0812">Transmembrane</keyword>
<comment type="subcellular location">
    <subcellularLocation>
        <location evidence="1">Membrane</location>
        <topology evidence="1">Multi-pass membrane protein</topology>
    </subcellularLocation>
</comment>
<keyword evidence="4 6" id="KW-1133">Transmembrane helix</keyword>
<evidence type="ECO:0000256" key="5">
    <source>
        <dbReference type="ARBA" id="ARBA00023136"/>
    </source>
</evidence>
<dbReference type="GO" id="GO:0016020">
    <property type="term" value="C:membrane"/>
    <property type="evidence" value="ECO:0007669"/>
    <property type="project" value="UniProtKB-SubCell"/>
</dbReference>
<evidence type="ECO:0000256" key="2">
    <source>
        <dbReference type="ARBA" id="ARBA00008816"/>
    </source>
</evidence>
<dbReference type="EMBL" id="ML009160">
    <property type="protein sequence ID" value="RKO97822.1"/>
    <property type="molecule type" value="Genomic_DNA"/>
</dbReference>
<dbReference type="AlphaFoldDB" id="A0A4P9WYL5"/>
<protein>
    <submittedName>
        <fullName evidence="8">PAP2-domain-containing protein</fullName>
    </submittedName>
</protein>
<feature type="transmembrane region" description="Helical" evidence="6">
    <location>
        <begin position="60"/>
        <end position="82"/>
    </location>
</feature>
<reference evidence="9" key="1">
    <citation type="journal article" date="2018" name="Nat. Microbiol.">
        <title>Leveraging single-cell genomics to expand the fungal tree of life.</title>
        <authorList>
            <person name="Ahrendt S.R."/>
            <person name="Quandt C.A."/>
            <person name="Ciobanu D."/>
            <person name="Clum A."/>
            <person name="Salamov A."/>
            <person name="Andreopoulos B."/>
            <person name="Cheng J.F."/>
            <person name="Woyke T."/>
            <person name="Pelin A."/>
            <person name="Henrissat B."/>
            <person name="Reynolds N.K."/>
            <person name="Benny G.L."/>
            <person name="Smith M.E."/>
            <person name="James T.Y."/>
            <person name="Grigoriev I.V."/>
        </authorList>
    </citation>
    <scope>NUCLEOTIDE SEQUENCE [LARGE SCALE GENOMIC DNA]</scope>
    <source>
        <strain evidence="9">ATCC 52028</strain>
    </source>
</reference>
<dbReference type="GO" id="GO:0008195">
    <property type="term" value="F:phosphatidate phosphatase activity"/>
    <property type="evidence" value="ECO:0007669"/>
    <property type="project" value="TreeGrafter"/>
</dbReference>
<dbReference type="Gene3D" id="1.20.144.10">
    <property type="entry name" value="Phosphatidic acid phosphatase type 2/haloperoxidase"/>
    <property type="match status" value="1"/>
</dbReference>
<evidence type="ECO:0000259" key="7">
    <source>
        <dbReference type="SMART" id="SM00014"/>
    </source>
</evidence>
<accession>A0A4P9WYL5</accession>
<dbReference type="InterPro" id="IPR043216">
    <property type="entry name" value="PAP-like"/>
</dbReference>
<dbReference type="SMART" id="SM00014">
    <property type="entry name" value="acidPPc"/>
    <property type="match status" value="1"/>
</dbReference>
<keyword evidence="5 6" id="KW-0472">Membrane</keyword>
<dbReference type="GO" id="GO:0006644">
    <property type="term" value="P:phospholipid metabolic process"/>
    <property type="evidence" value="ECO:0007669"/>
    <property type="project" value="InterPro"/>
</dbReference>
<evidence type="ECO:0000313" key="9">
    <source>
        <dbReference type="Proteomes" id="UP000268535"/>
    </source>
</evidence>
<gene>
    <name evidence="8" type="ORF">CAUPRSCDRAFT_2321</name>
</gene>
<dbReference type="PANTHER" id="PTHR10165">
    <property type="entry name" value="LIPID PHOSPHATE PHOSPHATASE"/>
    <property type="match status" value="1"/>
</dbReference>
<evidence type="ECO:0000256" key="3">
    <source>
        <dbReference type="ARBA" id="ARBA00022692"/>
    </source>
</evidence>
<evidence type="ECO:0000256" key="1">
    <source>
        <dbReference type="ARBA" id="ARBA00004141"/>
    </source>
</evidence>
<sequence>MKGDGAHRLALIRSYALDWLSIIFLLVTALLLTTQVPTLIRPFRLDDPSIAAPWNQSETVPTWLLGVLSILVPFMLQTLVALGVRRDLHDWHHATLGLSLSLVLTLLITFLTKNMIGELRPSFLARCQPSSDIAIRKASLTVLGGVHWYTEAVCTGDPAAILEGRKSFFSGHTSLSFAGLAFFAFYLGGKLHVFDRTGRVARFVLALWPLVLALFIGLSRLHDQWHFWQDVLVGMLVGIGTARLAYRLYYPPLHDPLCDEPYRDRL</sequence>
<dbReference type="InterPro" id="IPR000326">
    <property type="entry name" value="PAP2/HPO"/>
</dbReference>
<dbReference type="SUPFAM" id="SSF48317">
    <property type="entry name" value="Acid phosphatase/Vanadium-dependent haloperoxidase"/>
    <property type="match status" value="1"/>
</dbReference>
<dbReference type="GO" id="GO:0046839">
    <property type="term" value="P:phospholipid dephosphorylation"/>
    <property type="evidence" value="ECO:0007669"/>
    <property type="project" value="TreeGrafter"/>
</dbReference>
<dbReference type="InterPro" id="IPR036938">
    <property type="entry name" value="PAP2/HPO_sf"/>
</dbReference>
<dbReference type="Pfam" id="PF01569">
    <property type="entry name" value="PAP2"/>
    <property type="match status" value="1"/>
</dbReference>
<comment type="similarity">
    <text evidence="2">Belongs to the PA-phosphatase related phosphoesterase family.</text>
</comment>
<proteinExistence type="inferred from homology"/>
<dbReference type="Proteomes" id="UP000268535">
    <property type="component" value="Unassembled WGS sequence"/>
</dbReference>
<dbReference type="PANTHER" id="PTHR10165:SF35">
    <property type="entry name" value="RE23632P"/>
    <property type="match status" value="1"/>
</dbReference>
<feature type="non-terminal residue" evidence="8">
    <location>
        <position position="266"/>
    </location>
</feature>
<evidence type="ECO:0000256" key="6">
    <source>
        <dbReference type="SAM" id="Phobius"/>
    </source>
</evidence>
<feature type="transmembrane region" description="Helical" evidence="6">
    <location>
        <begin position="168"/>
        <end position="188"/>
    </location>
</feature>
<feature type="domain" description="Phosphatidic acid phosphatase type 2/haloperoxidase" evidence="7">
    <location>
        <begin position="96"/>
        <end position="246"/>
    </location>
</feature>
<dbReference type="CDD" id="cd03390">
    <property type="entry name" value="PAP2_containing_1_like"/>
    <property type="match status" value="1"/>
</dbReference>
<evidence type="ECO:0000313" key="8">
    <source>
        <dbReference type="EMBL" id="RKO97822.1"/>
    </source>
</evidence>
<feature type="transmembrane region" description="Helical" evidence="6">
    <location>
        <begin position="20"/>
        <end position="40"/>
    </location>
</feature>
<evidence type="ECO:0000256" key="4">
    <source>
        <dbReference type="ARBA" id="ARBA00022989"/>
    </source>
</evidence>
<feature type="transmembrane region" description="Helical" evidence="6">
    <location>
        <begin position="200"/>
        <end position="221"/>
    </location>
</feature>
<name>A0A4P9WYL5_9FUNG</name>
<organism evidence="8 9">
    <name type="scientific">Caulochytrium protostelioides</name>
    <dbReference type="NCBI Taxonomy" id="1555241"/>
    <lineage>
        <taxon>Eukaryota</taxon>
        <taxon>Fungi</taxon>
        <taxon>Fungi incertae sedis</taxon>
        <taxon>Chytridiomycota</taxon>
        <taxon>Chytridiomycota incertae sedis</taxon>
        <taxon>Chytridiomycetes</taxon>
        <taxon>Caulochytriales</taxon>
        <taxon>Caulochytriaceae</taxon>
        <taxon>Caulochytrium</taxon>
    </lineage>
</organism>
<feature type="transmembrane region" description="Helical" evidence="6">
    <location>
        <begin position="94"/>
        <end position="112"/>
    </location>
</feature>